<dbReference type="AlphaFoldDB" id="A0A7X2TEW3"/>
<feature type="region of interest" description="Disordered" evidence="1">
    <location>
        <begin position="1"/>
        <end position="25"/>
    </location>
</feature>
<dbReference type="Pfam" id="PF06013">
    <property type="entry name" value="WXG100"/>
    <property type="match status" value="1"/>
</dbReference>
<feature type="compositionally biased region" description="Basic and acidic residues" evidence="1">
    <location>
        <begin position="8"/>
        <end position="25"/>
    </location>
</feature>
<evidence type="ECO:0000256" key="1">
    <source>
        <dbReference type="SAM" id="MobiDB-lite"/>
    </source>
</evidence>
<gene>
    <name evidence="2" type="ORF">FYJ39_19415</name>
</gene>
<comment type="caution">
    <text evidence="2">The sequence shown here is derived from an EMBL/GenBank/DDBJ whole genome shotgun (WGS) entry which is preliminary data.</text>
</comment>
<dbReference type="EMBL" id="VUMD01000031">
    <property type="protein sequence ID" value="MSS38618.1"/>
    <property type="molecule type" value="Genomic_DNA"/>
</dbReference>
<keyword evidence="3" id="KW-1185">Reference proteome</keyword>
<dbReference type="RefSeq" id="WP_154474007.1">
    <property type="nucleotide sequence ID" value="NZ_VUMD01000031.1"/>
</dbReference>
<sequence length="99" mass="11086">MDIGIRSGDVKSKAESFRGTGKDKYSDMRTYLNGVIFNELPELWQGSGSEAYVRRYQELKPSFDAIERLIDDIANGLIANANFYEEADREAARANSSNA</sequence>
<reference evidence="2 3" key="1">
    <citation type="submission" date="2019-08" db="EMBL/GenBank/DDBJ databases">
        <title>In-depth cultivation of the pig gut microbiome towards novel bacterial diversity and tailored functional studies.</title>
        <authorList>
            <person name="Wylensek D."/>
            <person name="Hitch T.C.A."/>
            <person name="Clavel T."/>
        </authorList>
    </citation>
    <scope>NUCLEOTIDE SEQUENCE [LARGE SCALE GENOMIC DNA]</scope>
    <source>
        <strain evidence="2 3">WCA-389-WT-23D1</strain>
    </source>
</reference>
<dbReference type="SUPFAM" id="SSF140453">
    <property type="entry name" value="EsxAB dimer-like"/>
    <property type="match status" value="1"/>
</dbReference>
<evidence type="ECO:0000313" key="2">
    <source>
        <dbReference type="EMBL" id="MSS38618.1"/>
    </source>
</evidence>
<name>A0A7X2TEW3_9CLOT</name>
<protein>
    <submittedName>
        <fullName evidence="2">WXG100 family type VII secretion target</fullName>
    </submittedName>
</protein>
<dbReference type="InterPro" id="IPR036689">
    <property type="entry name" value="ESAT-6-like_sf"/>
</dbReference>
<dbReference type="InterPro" id="IPR010310">
    <property type="entry name" value="T7SS_ESAT-6-like"/>
</dbReference>
<dbReference type="Gene3D" id="1.10.287.1060">
    <property type="entry name" value="ESAT-6-like"/>
    <property type="match status" value="1"/>
</dbReference>
<proteinExistence type="predicted"/>
<dbReference type="Proteomes" id="UP000429958">
    <property type="component" value="Unassembled WGS sequence"/>
</dbReference>
<evidence type="ECO:0000313" key="3">
    <source>
        <dbReference type="Proteomes" id="UP000429958"/>
    </source>
</evidence>
<accession>A0A7X2TEW3</accession>
<organism evidence="2 3">
    <name type="scientific">Clostridium porci</name>
    <dbReference type="NCBI Taxonomy" id="2605778"/>
    <lineage>
        <taxon>Bacteria</taxon>
        <taxon>Bacillati</taxon>
        <taxon>Bacillota</taxon>
        <taxon>Clostridia</taxon>
        <taxon>Eubacteriales</taxon>
        <taxon>Clostridiaceae</taxon>
        <taxon>Clostridium</taxon>
    </lineage>
</organism>